<dbReference type="InterPro" id="IPR025875">
    <property type="entry name" value="Leu-rich_rpt_4"/>
</dbReference>
<dbReference type="PANTHER" id="PTHR45712">
    <property type="entry name" value="AGAP008170-PA"/>
    <property type="match status" value="1"/>
</dbReference>
<evidence type="ECO:0000256" key="3">
    <source>
        <dbReference type="SAM" id="SignalP"/>
    </source>
</evidence>
<name>A0A9N9QJS6_9CUCU</name>
<dbReference type="OrthoDB" id="676979at2759"/>
<dbReference type="InterPro" id="IPR050333">
    <property type="entry name" value="SLRP"/>
</dbReference>
<organism evidence="4 5">
    <name type="scientific">Ceutorhynchus assimilis</name>
    <name type="common">cabbage seed weevil</name>
    <dbReference type="NCBI Taxonomy" id="467358"/>
    <lineage>
        <taxon>Eukaryota</taxon>
        <taxon>Metazoa</taxon>
        <taxon>Ecdysozoa</taxon>
        <taxon>Arthropoda</taxon>
        <taxon>Hexapoda</taxon>
        <taxon>Insecta</taxon>
        <taxon>Pterygota</taxon>
        <taxon>Neoptera</taxon>
        <taxon>Endopterygota</taxon>
        <taxon>Coleoptera</taxon>
        <taxon>Polyphaga</taxon>
        <taxon>Cucujiformia</taxon>
        <taxon>Curculionidae</taxon>
        <taxon>Ceutorhynchinae</taxon>
        <taxon>Ceutorhynchus</taxon>
    </lineage>
</organism>
<keyword evidence="2" id="KW-0677">Repeat</keyword>
<keyword evidence="1" id="KW-0433">Leucine-rich repeat</keyword>
<reference evidence="4" key="1">
    <citation type="submission" date="2022-01" db="EMBL/GenBank/DDBJ databases">
        <authorList>
            <person name="King R."/>
        </authorList>
    </citation>
    <scope>NUCLEOTIDE SEQUENCE</scope>
</reference>
<keyword evidence="5" id="KW-1185">Reference proteome</keyword>
<dbReference type="InterPro" id="IPR001611">
    <property type="entry name" value="Leu-rich_rpt"/>
</dbReference>
<feature type="chain" id="PRO_5040370226" evidence="3">
    <location>
        <begin position="21"/>
        <end position="315"/>
    </location>
</feature>
<dbReference type="SUPFAM" id="SSF52058">
    <property type="entry name" value="L domain-like"/>
    <property type="match status" value="1"/>
</dbReference>
<dbReference type="InterPro" id="IPR032675">
    <property type="entry name" value="LRR_dom_sf"/>
</dbReference>
<evidence type="ECO:0000256" key="1">
    <source>
        <dbReference type="ARBA" id="ARBA00022614"/>
    </source>
</evidence>
<dbReference type="PANTHER" id="PTHR45712:SF22">
    <property type="entry name" value="INSULIN-LIKE GROWTH FACTOR-BINDING PROTEIN COMPLEX ACID LABILE SUBUNIT"/>
    <property type="match status" value="1"/>
</dbReference>
<dbReference type="AlphaFoldDB" id="A0A9N9QJS6"/>
<protein>
    <submittedName>
        <fullName evidence="4">Uncharacterized protein</fullName>
    </submittedName>
</protein>
<dbReference type="Proteomes" id="UP001152799">
    <property type="component" value="Chromosome 4"/>
</dbReference>
<dbReference type="Pfam" id="PF13855">
    <property type="entry name" value="LRR_8"/>
    <property type="match status" value="1"/>
</dbReference>
<accession>A0A9N9QJS6</accession>
<dbReference type="Gene3D" id="3.80.10.10">
    <property type="entry name" value="Ribonuclease Inhibitor"/>
    <property type="match status" value="1"/>
</dbReference>
<dbReference type="Pfam" id="PF12799">
    <property type="entry name" value="LRR_4"/>
    <property type="match status" value="1"/>
</dbReference>
<dbReference type="EMBL" id="OU892280">
    <property type="protein sequence ID" value="CAG9768185.1"/>
    <property type="molecule type" value="Genomic_DNA"/>
</dbReference>
<evidence type="ECO:0000313" key="5">
    <source>
        <dbReference type="Proteomes" id="UP001152799"/>
    </source>
</evidence>
<evidence type="ECO:0000256" key="2">
    <source>
        <dbReference type="ARBA" id="ARBA00022737"/>
    </source>
</evidence>
<proteinExistence type="predicted"/>
<gene>
    <name evidence="4" type="ORF">CEUTPL_LOCUS8732</name>
</gene>
<sequence length="315" mass="36463">MSIMWIMIYIIGQFSEGALCLYQCTMNSFEVTCTGLRDTHLLQPILTILNKTDVTSVNITNGNIKIITQEMLKEFINLQSLYITYCRIEYFDQEAFVYNPDLQELSLNNNALRGFNLKPQESLKRLDLSYNKLKDISGFKISDFPRLNVLNLENNLLTHLPDSLLEKLKEENSFYLLATNNNWNCSRPEWSEILNPRLINAFCSIDNQFEAFEENSVVKENTTKNETYEKPNCLKCSFVSCIWWSLGGIWFGVILGNVPKIHSLLFKPPKMYENASVQCVLDNQAVDRYIVTRIFDAEARKLILVEETSLPLYLL</sequence>
<keyword evidence="3" id="KW-0732">Signal</keyword>
<evidence type="ECO:0000313" key="4">
    <source>
        <dbReference type="EMBL" id="CAG9768185.1"/>
    </source>
</evidence>
<feature type="signal peptide" evidence="3">
    <location>
        <begin position="1"/>
        <end position="20"/>
    </location>
</feature>